<dbReference type="AlphaFoldDB" id="A0AAV8S4C3"/>
<evidence type="ECO:0000313" key="2">
    <source>
        <dbReference type="EMBL" id="KAJ8747024.1"/>
    </source>
</evidence>
<name>A0AAV8S4C3_9ROSI</name>
<dbReference type="EMBL" id="JAIWQS010000252">
    <property type="protein sequence ID" value="KAJ8747024.1"/>
    <property type="molecule type" value="Genomic_DNA"/>
</dbReference>
<feature type="domain" description="MATH" evidence="1">
    <location>
        <begin position="153"/>
        <end position="281"/>
    </location>
</feature>
<dbReference type="CDD" id="cd00121">
    <property type="entry name" value="MATH"/>
    <property type="match status" value="2"/>
</dbReference>
<reference evidence="2 3" key="1">
    <citation type="submission" date="2021-09" db="EMBL/GenBank/DDBJ databases">
        <title>Genomic insights and catalytic innovation underlie evolution of tropane alkaloids biosynthesis.</title>
        <authorList>
            <person name="Wang Y.-J."/>
            <person name="Tian T."/>
            <person name="Huang J.-P."/>
            <person name="Huang S.-X."/>
        </authorList>
    </citation>
    <scope>NUCLEOTIDE SEQUENCE [LARGE SCALE GENOMIC DNA]</scope>
    <source>
        <strain evidence="2">KIB-2018</strain>
        <tissue evidence="2">Leaf</tissue>
    </source>
</reference>
<feature type="domain" description="MATH" evidence="1">
    <location>
        <begin position="9"/>
        <end position="133"/>
    </location>
</feature>
<gene>
    <name evidence="2" type="ORF">K2173_013270</name>
</gene>
<dbReference type="Gene3D" id="2.60.210.10">
    <property type="entry name" value="Apoptosis, Tumor Necrosis Factor Receptor Associated Protein 2, Chain A"/>
    <property type="match status" value="2"/>
</dbReference>
<evidence type="ECO:0000259" key="1">
    <source>
        <dbReference type="PROSITE" id="PS50144"/>
    </source>
</evidence>
<comment type="caution">
    <text evidence="2">The sequence shown here is derived from an EMBL/GenBank/DDBJ whole genome shotgun (WGS) entry which is preliminary data.</text>
</comment>
<dbReference type="PROSITE" id="PS50144">
    <property type="entry name" value="MATH"/>
    <property type="match status" value="2"/>
</dbReference>
<dbReference type="InterPro" id="IPR002083">
    <property type="entry name" value="MATH/TRAF_dom"/>
</dbReference>
<dbReference type="InterPro" id="IPR008974">
    <property type="entry name" value="TRAF-like"/>
</dbReference>
<keyword evidence="3" id="KW-1185">Reference proteome</keyword>
<proteinExistence type="predicted"/>
<protein>
    <recommendedName>
        <fullName evidence="1">MATH domain-containing protein</fullName>
    </recommendedName>
</protein>
<dbReference type="Proteomes" id="UP001159364">
    <property type="component" value="Unassembled WGS sequence"/>
</dbReference>
<evidence type="ECO:0000313" key="3">
    <source>
        <dbReference type="Proteomes" id="UP001159364"/>
    </source>
</evidence>
<dbReference type="Pfam" id="PF22486">
    <property type="entry name" value="MATH_2"/>
    <property type="match status" value="2"/>
</dbReference>
<dbReference type="SUPFAM" id="SSF49599">
    <property type="entry name" value="TRAF domain-like"/>
    <property type="match status" value="2"/>
</dbReference>
<dbReference type="SMART" id="SM00061">
    <property type="entry name" value="MATH"/>
    <property type="match status" value="2"/>
</dbReference>
<sequence>MRTKRDFPPKDFAIRIKQFSLLAKKHEKYESFTRLWLYPEGNTSPPENGKDHISLYLAIQDTDSLPKTWEVNVDFKLFVFNQIENKYLAVQDAKRFHEMKTVWGFDQFLPIRTFNDAFNGYLVDDTCVFGAEVLVIKPSGILESIHTVNEPSNGVLTWKIPYFPKLVSTILESEEFTSENKRWRIRLHPNGYGPGKGNSLSVYLQLIEAEKLGPTEKVWANFELRVLNIDKDRHVRDTFSHWYTFKEFHAFGQHMLMPLEDLREPFKGFVVNDTLTVEAELLFVTGAKVVS</sequence>
<dbReference type="PANTHER" id="PTHR46162:SF40">
    <property type="entry name" value="TRAF-LIKE FAMILY PROTEIN"/>
    <property type="match status" value="1"/>
</dbReference>
<dbReference type="PANTHER" id="PTHR46162">
    <property type="entry name" value="TRAF-LIKE FAMILY PROTEIN"/>
    <property type="match status" value="1"/>
</dbReference>
<organism evidence="2 3">
    <name type="scientific">Erythroxylum novogranatense</name>
    <dbReference type="NCBI Taxonomy" id="1862640"/>
    <lineage>
        <taxon>Eukaryota</taxon>
        <taxon>Viridiplantae</taxon>
        <taxon>Streptophyta</taxon>
        <taxon>Embryophyta</taxon>
        <taxon>Tracheophyta</taxon>
        <taxon>Spermatophyta</taxon>
        <taxon>Magnoliopsida</taxon>
        <taxon>eudicotyledons</taxon>
        <taxon>Gunneridae</taxon>
        <taxon>Pentapetalae</taxon>
        <taxon>rosids</taxon>
        <taxon>fabids</taxon>
        <taxon>Malpighiales</taxon>
        <taxon>Erythroxylaceae</taxon>
        <taxon>Erythroxylum</taxon>
    </lineage>
</organism>
<accession>A0AAV8S4C3</accession>